<sequence length="27" mass="3290">MPLHLMSSSHSFMHLFWHIVRKEPPLM</sequence>
<evidence type="ECO:0000313" key="1">
    <source>
        <dbReference type="EMBL" id="CAI0390772.1"/>
    </source>
</evidence>
<accession>A0AAV0I1H0</accession>
<evidence type="ECO:0000313" key="2">
    <source>
        <dbReference type="Proteomes" id="UP001154282"/>
    </source>
</evidence>
<proteinExistence type="predicted"/>
<dbReference type="EMBL" id="CAMGYJ010000003">
    <property type="protein sequence ID" value="CAI0390772.1"/>
    <property type="molecule type" value="Genomic_DNA"/>
</dbReference>
<comment type="caution">
    <text evidence="1">The sequence shown here is derived from an EMBL/GenBank/DDBJ whole genome shotgun (WGS) entry which is preliminary data.</text>
</comment>
<reference evidence="1" key="1">
    <citation type="submission" date="2022-08" db="EMBL/GenBank/DDBJ databases">
        <authorList>
            <person name="Gutierrez-Valencia J."/>
        </authorList>
    </citation>
    <scope>NUCLEOTIDE SEQUENCE</scope>
</reference>
<keyword evidence="2" id="KW-1185">Reference proteome</keyword>
<protein>
    <submittedName>
        <fullName evidence="1">Uncharacterized protein</fullName>
    </submittedName>
</protein>
<dbReference type="Proteomes" id="UP001154282">
    <property type="component" value="Unassembled WGS sequence"/>
</dbReference>
<dbReference type="AlphaFoldDB" id="A0AAV0I1H0"/>
<organism evidence="1 2">
    <name type="scientific">Linum tenue</name>
    <dbReference type="NCBI Taxonomy" id="586396"/>
    <lineage>
        <taxon>Eukaryota</taxon>
        <taxon>Viridiplantae</taxon>
        <taxon>Streptophyta</taxon>
        <taxon>Embryophyta</taxon>
        <taxon>Tracheophyta</taxon>
        <taxon>Spermatophyta</taxon>
        <taxon>Magnoliopsida</taxon>
        <taxon>eudicotyledons</taxon>
        <taxon>Gunneridae</taxon>
        <taxon>Pentapetalae</taxon>
        <taxon>rosids</taxon>
        <taxon>fabids</taxon>
        <taxon>Malpighiales</taxon>
        <taxon>Linaceae</taxon>
        <taxon>Linum</taxon>
    </lineage>
</organism>
<gene>
    <name evidence="1" type="ORF">LITE_LOCUS6871</name>
</gene>
<name>A0AAV0I1H0_9ROSI</name>